<dbReference type="SUPFAM" id="SSF49265">
    <property type="entry name" value="Fibronectin type III"/>
    <property type="match status" value="3"/>
</dbReference>
<keyword evidence="1" id="KW-0677">Repeat</keyword>
<dbReference type="InterPro" id="IPR026444">
    <property type="entry name" value="Secre_tail"/>
</dbReference>
<feature type="domain" description="Fibronectin type-III" evidence="2">
    <location>
        <begin position="618"/>
        <end position="707"/>
    </location>
</feature>
<sequence length="1436" mass="143406">MASASGDDLDTSVFPGLPIGFTFQFAGVAYTSFTLSSNGFITFGSTPPSIFDTPISTSTGFDGSVSGFGADLYGNISSANGDAGELRYQTLGSAPNRTLVVQFKNFQPIRADFTLLNFQIRLEEGSNRVNLVYGAFLPEAGLNSNGEVGLRGAGSNAAYNNRTTTTDWVQSVPGTNRFATMLLTPTVKPPLGLVYTFTPPNSCASPRNLGVTNLTDNSAQLTFTAASPTPAGGYTVTTTPASGGGSQAVSSSPYTLTGLTAGTTYTASLVSNCSGGVTSVPATVTFTTVATCTVPTAVSIGNIGITSADVSFTAGNGNTSFVATATPVAGGNGVVTASGTASPLTLTGLTGGIRYNVTVTGTCADGTTLTSSPAVAFVTLPANDEPSGALALTIGATCLPTNASNIGSTTTAPIGYTNPGNCSPAANPQDVWFRFTTPATGATAAGVRIAVAGTAAGTVRVFSSAGGAAGPFTTVGCSTGATNNTQAPAFDVPGLTPSTTYYVSVAGFGSNDVENTFTICVSTPNGCSTPNNVAATNVTTTTASVNFTPASGAVTYTVTYTAAGGTAQTATGNTTPIALTGLAPATTYSLTVASNCGGGQTSTSAASTFTTATPPCIAPTNVAANSVTTTTASIAFTAGLNANTYTVNYTAAGSSTTQTATGTTSPIALSGLTPTTTYSVTVTSNCDFNQNTTSAPAITFTTATPPCVAPTNVAANSVTTNTASIAFTGGAGATTYTVTYTAAGGTAQTATGTASPIALSGLTAGTSYTATVTSNCGGPTATSSAISFTTPVLAPGDLTVTSGQVITASGPYNNITVQAGGTLVLTGATTATGAVTVQGILATNCQSLSGAGSFALAAGAELRICDAAGIAASGNTGAVQLTGTRSFSADASYVYYGIQAQTTGSGLPAQVRNLTVNTPAGLTLSQAVSVRQLARLQNGNLTTGGRAFTLLSVSGQGTAVLDNTGGVVVGAGTMQRAIDNNNAAGIGYRHYAAPVSNTTIGDLAAPGFTPVLNPAYNTVAQPGLVTPFPTVFGYDQNRVTTVTSDFTAFEKGWFSPAATTDAMLPNRGYTANVANGVLVDFTGTFNNAAQTPGALTRNPGNDTGWHLLGNPYPSPLDWTSVTPAQRPGMDAAMYIFQSTGQYAGTYRTFLPGISDPLTNSPLVDAGQGYFVRVTTPGTAGTVNLTNANRVTTFGPQPAFGRGTASALVQLQISTATQADDAFVYFNANATAGFDASQDAAKLNNPSGLSLATLAGTEALAINGLPLPGANEILVPLRLSVPAAGTYTFRVAALPTMPTAGQFYLRDTQAGTQLALSAGTTHAVQLSAAGTSTGRFVLVYQASGALATQAGLEASQVSIFPNPAHGQFTVVLPPVAGQTKVQASLLNALGQVVSTRTIGLTAGGATAEYLTTGLATGIYMLRLEAGGAAIVRRVVVE</sequence>
<dbReference type="CDD" id="cd00063">
    <property type="entry name" value="FN3"/>
    <property type="match status" value="1"/>
</dbReference>
<evidence type="ECO:0000259" key="2">
    <source>
        <dbReference type="PROSITE" id="PS50853"/>
    </source>
</evidence>
<dbReference type="InterPro" id="IPR036116">
    <property type="entry name" value="FN3_sf"/>
</dbReference>
<proteinExistence type="predicted"/>
<feature type="domain" description="Fibronectin type-III" evidence="2">
    <location>
        <begin position="529"/>
        <end position="616"/>
    </location>
</feature>
<evidence type="ECO:0000313" key="4">
    <source>
        <dbReference type="Proteomes" id="UP001176429"/>
    </source>
</evidence>
<evidence type="ECO:0000256" key="1">
    <source>
        <dbReference type="ARBA" id="ARBA00022737"/>
    </source>
</evidence>
<dbReference type="Pfam" id="PF18962">
    <property type="entry name" value="Por_Secre_tail"/>
    <property type="match status" value="1"/>
</dbReference>
<dbReference type="InterPro" id="IPR003961">
    <property type="entry name" value="FN3_dom"/>
</dbReference>
<dbReference type="Proteomes" id="UP001176429">
    <property type="component" value="Unassembled WGS sequence"/>
</dbReference>
<dbReference type="RefSeq" id="WP_305006579.1">
    <property type="nucleotide sequence ID" value="NZ_JAUQSY010000006.1"/>
</dbReference>
<keyword evidence="4" id="KW-1185">Reference proteome</keyword>
<dbReference type="PANTHER" id="PTHR46708:SF2">
    <property type="entry name" value="FIBRONECTIN TYPE-III DOMAIN-CONTAINING PROTEIN"/>
    <property type="match status" value="1"/>
</dbReference>
<dbReference type="SMART" id="SM00060">
    <property type="entry name" value="FN3"/>
    <property type="match status" value="6"/>
</dbReference>
<dbReference type="InterPro" id="IPR013783">
    <property type="entry name" value="Ig-like_fold"/>
</dbReference>
<dbReference type="PANTHER" id="PTHR46708">
    <property type="entry name" value="TENASCIN"/>
    <property type="match status" value="1"/>
</dbReference>
<organism evidence="3 4">
    <name type="scientific">Hymenobacter aranciens</name>
    <dbReference type="NCBI Taxonomy" id="3063996"/>
    <lineage>
        <taxon>Bacteria</taxon>
        <taxon>Pseudomonadati</taxon>
        <taxon>Bacteroidota</taxon>
        <taxon>Cytophagia</taxon>
        <taxon>Cytophagales</taxon>
        <taxon>Hymenobacteraceae</taxon>
        <taxon>Hymenobacter</taxon>
    </lineage>
</organism>
<dbReference type="PROSITE" id="PS50853">
    <property type="entry name" value="FN3"/>
    <property type="match status" value="4"/>
</dbReference>
<accession>A0ABT9BFH7</accession>
<dbReference type="InterPro" id="IPR050991">
    <property type="entry name" value="ECM_Regulatory_Proteins"/>
</dbReference>
<dbReference type="NCBIfam" id="TIGR04183">
    <property type="entry name" value="Por_Secre_tail"/>
    <property type="match status" value="1"/>
</dbReference>
<feature type="domain" description="Fibronectin type-III" evidence="2">
    <location>
        <begin position="709"/>
        <end position="797"/>
    </location>
</feature>
<dbReference type="Gene3D" id="2.60.40.10">
    <property type="entry name" value="Immunoglobulins"/>
    <property type="match status" value="5"/>
</dbReference>
<dbReference type="Pfam" id="PF00041">
    <property type="entry name" value="fn3"/>
    <property type="match status" value="2"/>
</dbReference>
<feature type="domain" description="Fibronectin type-III" evidence="2">
    <location>
        <begin position="205"/>
        <end position="296"/>
    </location>
</feature>
<evidence type="ECO:0000313" key="3">
    <source>
        <dbReference type="EMBL" id="MDO7875263.1"/>
    </source>
</evidence>
<dbReference type="EMBL" id="JAUQSY010000006">
    <property type="protein sequence ID" value="MDO7875263.1"/>
    <property type="molecule type" value="Genomic_DNA"/>
</dbReference>
<comment type="caution">
    <text evidence="3">The sequence shown here is derived from an EMBL/GenBank/DDBJ whole genome shotgun (WGS) entry which is preliminary data.</text>
</comment>
<gene>
    <name evidence="3" type="ORF">Q5H93_11010</name>
</gene>
<name>A0ABT9BFH7_9BACT</name>
<protein>
    <submittedName>
        <fullName evidence="3">T9SS type A sorting domain-containing protein</fullName>
    </submittedName>
</protein>
<reference evidence="3" key="1">
    <citation type="submission" date="2023-07" db="EMBL/GenBank/DDBJ databases">
        <authorList>
            <person name="Kim M.K."/>
        </authorList>
    </citation>
    <scope>NUCLEOTIDE SEQUENCE</scope>
    <source>
        <strain evidence="3">ASUV-10-1</strain>
    </source>
</reference>